<dbReference type="InterPro" id="IPR019405">
    <property type="entry name" value="Lactonase_7-beta_prop"/>
</dbReference>
<dbReference type="InterPro" id="IPR002355">
    <property type="entry name" value="Cu_oxidase_Cu_BS"/>
</dbReference>
<proteinExistence type="predicted"/>
<dbReference type="SUPFAM" id="SSF50974">
    <property type="entry name" value="Nitrous oxide reductase, N-terminal domain"/>
    <property type="match status" value="1"/>
</dbReference>
<name>A0A2T5IGG0_9PROT</name>
<evidence type="ECO:0000256" key="2">
    <source>
        <dbReference type="ARBA" id="ARBA00023002"/>
    </source>
</evidence>
<gene>
    <name evidence="7" type="ORF">C8R21_103160</name>
</gene>
<dbReference type="Proteomes" id="UP000244152">
    <property type="component" value="Unassembled WGS sequence"/>
</dbReference>
<dbReference type="Gene3D" id="2.60.40.420">
    <property type="entry name" value="Cupredoxins - blue copper proteins"/>
    <property type="match status" value="3"/>
</dbReference>
<feature type="signal peptide" evidence="4">
    <location>
        <begin position="1"/>
        <end position="33"/>
    </location>
</feature>
<dbReference type="InterPro" id="IPR011045">
    <property type="entry name" value="N2O_reductase_N"/>
</dbReference>
<dbReference type="PANTHER" id="PTHR47197:SF3">
    <property type="entry name" value="DIHYDRO-HEME D1 DEHYDROGENASE"/>
    <property type="match status" value="1"/>
</dbReference>
<dbReference type="InterPro" id="IPR008972">
    <property type="entry name" value="Cupredoxin"/>
</dbReference>
<feature type="region of interest" description="Disordered" evidence="3">
    <location>
        <begin position="370"/>
        <end position="404"/>
    </location>
</feature>
<dbReference type="PROSITE" id="PS00080">
    <property type="entry name" value="MULTICOPPER_OXIDASE2"/>
    <property type="match status" value="1"/>
</dbReference>
<feature type="domain" description="Plastocyanin-like" evidence="5">
    <location>
        <begin position="174"/>
        <end position="280"/>
    </location>
</feature>
<keyword evidence="7" id="KW-0238">DNA-binding</keyword>
<dbReference type="InterPro" id="IPR011707">
    <property type="entry name" value="Cu-oxidase-like_N"/>
</dbReference>
<evidence type="ECO:0000256" key="4">
    <source>
        <dbReference type="SAM" id="SignalP"/>
    </source>
</evidence>
<dbReference type="InterPro" id="IPR051200">
    <property type="entry name" value="Host-pathogen_enzymatic-act"/>
</dbReference>
<dbReference type="InterPro" id="IPR015943">
    <property type="entry name" value="WD40/YVTN_repeat-like_dom_sf"/>
</dbReference>
<evidence type="ECO:0000313" key="8">
    <source>
        <dbReference type="Proteomes" id="UP000244152"/>
    </source>
</evidence>
<dbReference type="Pfam" id="PF10282">
    <property type="entry name" value="Lactonase"/>
    <property type="match status" value="1"/>
</dbReference>
<dbReference type="RefSeq" id="WP_107761381.1">
    <property type="nucleotide sequence ID" value="NZ_QAOK01000003.1"/>
</dbReference>
<feature type="chain" id="PRO_5015680130" evidence="4">
    <location>
        <begin position="34"/>
        <end position="932"/>
    </location>
</feature>
<organism evidence="7 8">
    <name type="scientific">Nitrosospira multiformis</name>
    <dbReference type="NCBI Taxonomy" id="1231"/>
    <lineage>
        <taxon>Bacteria</taxon>
        <taxon>Pseudomonadati</taxon>
        <taxon>Pseudomonadota</taxon>
        <taxon>Betaproteobacteria</taxon>
        <taxon>Nitrosomonadales</taxon>
        <taxon>Nitrosomonadaceae</taxon>
        <taxon>Nitrosospira</taxon>
    </lineage>
</organism>
<dbReference type="GO" id="GO:0016491">
    <property type="term" value="F:oxidoreductase activity"/>
    <property type="evidence" value="ECO:0007669"/>
    <property type="project" value="UniProtKB-KW"/>
</dbReference>
<evidence type="ECO:0000256" key="1">
    <source>
        <dbReference type="ARBA" id="ARBA00022723"/>
    </source>
</evidence>
<accession>A0A2T5IGG0</accession>
<feature type="domain" description="Plastocyanin-like" evidence="6">
    <location>
        <begin position="60"/>
        <end position="140"/>
    </location>
</feature>
<dbReference type="PANTHER" id="PTHR47197">
    <property type="entry name" value="PROTEIN NIRF"/>
    <property type="match status" value="1"/>
</dbReference>
<feature type="compositionally biased region" description="Basic and acidic residues" evidence="3">
    <location>
        <begin position="388"/>
        <end position="400"/>
    </location>
</feature>
<keyword evidence="2" id="KW-0560">Oxidoreductase</keyword>
<dbReference type="AlphaFoldDB" id="A0A2T5IGG0"/>
<evidence type="ECO:0000256" key="3">
    <source>
        <dbReference type="SAM" id="MobiDB-lite"/>
    </source>
</evidence>
<dbReference type="InterPro" id="IPR033138">
    <property type="entry name" value="Cu_oxidase_CS"/>
</dbReference>
<dbReference type="Pfam" id="PF07732">
    <property type="entry name" value="Cu-oxidase_3"/>
    <property type="match status" value="1"/>
</dbReference>
<protein>
    <submittedName>
        <fullName evidence="7">DNA-binding beta-propeller fold protein YncE</fullName>
    </submittedName>
</protein>
<dbReference type="InterPro" id="IPR011706">
    <property type="entry name" value="Cu-oxidase_C"/>
</dbReference>
<dbReference type="GO" id="GO:0003677">
    <property type="term" value="F:DNA binding"/>
    <property type="evidence" value="ECO:0007669"/>
    <property type="project" value="UniProtKB-KW"/>
</dbReference>
<keyword evidence="1" id="KW-0479">Metal-binding</keyword>
<feature type="compositionally biased region" description="Low complexity" evidence="3">
    <location>
        <begin position="375"/>
        <end position="387"/>
    </location>
</feature>
<dbReference type="Pfam" id="PF07731">
    <property type="entry name" value="Cu-oxidase_2"/>
    <property type="match status" value="1"/>
</dbReference>
<dbReference type="EMBL" id="QAOK01000003">
    <property type="protein sequence ID" value="PTQ82879.1"/>
    <property type="molecule type" value="Genomic_DNA"/>
</dbReference>
<dbReference type="Gene3D" id="2.130.10.10">
    <property type="entry name" value="YVTN repeat-like/Quinoprotein amine dehydrogenase"/>
    <property type="match status" value="2"/>
</dbReference>
<comment type="caution">
    <text evidence="7">The sequence shown here is derived from an EMBL/GenBank/DDBJ whole genome shotgun (WGS) entry which is preliminary data.</text>
</comment>
<dbReference type="SUPFAM" id="SSF49503">
    <property type="entry name" value="Cupredoxins"/>
    <property type="match status" value="3"/>
</dbReference>
<keyword evidence="4" id="KW-0732">Signal</keyword>
<evidence type="ECO:0000313" key="7">
    <source>
        <dbReference type="EMBL" id="PTQ82879.1"/>
    </source>
</evidence>
<sequence length="932" mass="99254">MNKIILGLKTASVKAAALALLAASLLASQTALAAVHDISLTAEILPNGQYGYKRGDKAVIPGPTLFVKQGDTVNVTVTNNTDKPAGFKVPGLSTATAAQAAPNGGTLSYTFTATRTGAYPYYGEGQQLLGLFGAVVVDSADGKAESFVDGDGAVRSIRTTDLSRQFVLFMVGSTFWATEISKTGMETPLWTNPTLGAVENEIVRFHVLSIGPGHTFHLHAHRWLEQGTTSVIDTRLMADVADSHTFTVKAGTGVGAGDWQYHCHLFSHMEAGMHGSFKVYSTKGPNKGTGNSIAGASPYGAIFGNTSNDPGLVTFVISDEPGMWFRSARSETIFSVTSSTRSLEVIPPGSSVNFIMADTNTVHTMTSLLWPSAAGNPSNGHHSNNGNDKSRGRGTAHTEHASMPFDQTRAYKGGGIVKLTTPGLYVFTCKVHPYMFGAVIVDDPDTEGLDLGDTINLATGIVNLPTSSDLATRLLRTFFIATAPNNWQKFNSPTPWKITYPSVPVRITGGAVANLSEVLTARYGNDVALTPQFSPAVPGVGEVWVDTQFEKTAGKTKPGTITVVDTSNWKVLRKIALPQINMNNPHNMWTNRDQSVVYQTQWFDNKLTLINQKTGALIKNIRVGEAPAHVMTRPDNDDITVTNNGEDGISLIPAGTTEVSQMLPTQKSGQQATNPHGHWISADGTQVVTPNIFTSDVGFYDLNSGAILERTPTGENAPGAHPIAIAMMPDSSKYYAANLLHHSVSVLDGRGTLKKTINLIADYNPIDGTIQDRDGDGQATVGILPIQLPVSPDGRSVVVANMGESIIVIDTMTDRVVKMLPCDAGCHGANFGAKKGGGYYAYVTSKFSNELIVVDTDPNNDGNLSDAMIAGRVSLVSDSSVPADDQISSLAGYGGQGVLAIPNVYNSWVKNLPGEWKEQLTAAQQDPSLRQD</sequence>
<dbReference type="GO" id="GO:0005507">
    <property type="term" value="F:copper ion binding"/>
    <property type="evidence" value="ECO:0007669"/>
    <property type="project" value="InterPro"/>
</dbReference>
<reference evidence="7 8" key="1">
    <citation type="submission" date="2018-04" db="EMBL/GenBank/DDBJ databases">
        <title>Active sludge and wastewater microbial communities from Klosterneuburg, Austria.</title>
        <authorList>
            <person name="Wagner M."/>
        </authorList>
    </citation>
    <scope>NUCLEOTIDE SEQUENCE [LARGE SCALE GENOMIC DNA]</scope>
    <source>
        <strain evidence="7 8">Nl12</strain>
    </source>
</reference>
<evidence type="ECO:0000259" key="5">
    <source>
        <dbReference type="Pfam" id="PF07731"/>
    </source>
</evidence>
<evidence type="ECO:0000259" key="6">
    <source>
        <dbReference type="Pfam" id="PF07732"/>
    </source>
</evidence>
<dbReference type="PROSITE" id="PS00079">
    <property type="entry name" value="MULTICOPPER_OXIDASE1"/>
    <property type="match status" value="1"/>
</dbReference>